<evidence type="ECO:0000256" key="6">
    <source>
        <dbReference type="SAM" id="Phobius"/>
    </source>
</evidence>
<dbReference type="GO" id="GO:0032153">
    <property type="term" value="C:cell division site"/>
    <property type="evidence" value="ECO:0007669"/>
    <property type="project" value="TreeGrafter"/>
</dbReference>
<proteinExistence type="predicted"/>
<keyword evidence="2" id="KW-1003">Cell membrane</keyword>
<evidence type="ECO:0000256" key="3">
    <source>
        <dbReference type="ARBA" id="ARBA00022692"/>
    </source>
</evidence>
<dbReference type="InterPro" id="IPR003838">
    <property type="entry name" value="ABC3_permease_C"/>
</dbReference>
<feature type="transmembrane region" description="Helical" evidence="6">
    <location>
        <begin position="139"/>
        <end position="166"/>
    </location>
</feature>
<protein>
    <submittedName>
        <fullName evidence="9">FtsX-like permease family protein</fullName>
    </submittedName>
</protein>
<dbReference type="GO" id="GO:0051301">
    <property type="term" value="P:cell division"/>
    <property type="evidence" value="ECO:0007669"/>
    <property type="project" value="InterPro"/>
</dbReference>
<reference evidence="8" key="1">
    <citation type="submission" date="2015-05" db="EMBL/GenBank/DDBJ databases">
        <authorList>
            <person name="Wang D.B."/>
            <person name="Wang M."/>
        </authorList>
    </citation>
    <scope>NUCLEOTIDE SEQUENCE [LARGE SCALE GENOMIC DNA]</scope>
    <source>
        <strain evidence="8">DU22</strain>
    </source>
</reference>
<evidence type="ECO:0000256" key="2">
    <source>
        <dbReference type="ARBA" id="ARBA00022475"/>
    </source>
</evidence>
<keyword evidence="3 6" id="KW-0812">Transmembrane</keyword>
<evidence type="ECO:0000313" key="9">
    <source>
        <dbReference type="EMBL" id="TLS71416.1"/>
    </source>
</evidence>
<dbReference type="OrthoDB" id="5348519at2"/>
<reference evidence="9 11" key="3">
    <citation type="submission" date="2019-05" db="EMBL/GenBank/DDBJ databases">
        <title>Arcobacter cibarius and Arcobacter thereius providing challenges in identification an antibiotic susceptibility and Quinolone resistance.</title>
        <authorList>
            <person name="Busch A."/>
            <person name="Hanel I."/>
            <person name="Hotzel H."/>
            <person name="Tomaso H."/>
        </authorList>
    </citation>
    <scope>NUCLEOTIDE SEQUENCE [LARGE SCALE GENOMIC DNA]</scope>
    <source>
        <strain evidence="9 11">17CS1191_2</strain>
    </source>
</reference>
<dbReference type="PANTHER" id="PTHR47755:SF1">
    <property type="entry name" value="CELL DIVISION PROTEIN FTSX"/>
    <property type="match status" value="1"/>
</dbReference>
<evidence type="ECO:0000256" key="4">
    <source>
        <dbReference type="ARBA" id="ARBA00022989"/>
    </source>
</evidence>
<comment type="caution">
    <text evidence="8">The sequence shown here is derived from an EMBL/GenBank/DDBJ whole genome shotgun (WGS) entry which is preliminary data.</text>
</comment>
<organism evidence="8 10">
    <name type="scientific">Aliarcobacter thereius</name>
    <dbReference type="NCBI Taxonomy" id="544718"/>
    <lineage>
        <taxon>Bacteria</taxon>
        <taxon>Pseudomonadati</taxon>
        <taxon>Campylobacterota</taxon>
        <taxon>Epsilonproteobacteria</taxon>
        <taxon>Campylobacterales</taxon>
        <taxon>Arcobacteraceae</taxon>
        <taxon>Aliarcobacter</taxon>
    </lineage>
</organism>
<reference evidence="10" key="2">
    <citation type="submission" date="2015-05" db="EMBL/GenBank/DDBJ databases">
        <authorList>
            <person name="Rovetto F."/>
            <person name="Cocolin L."/>
            <person name="Illeghems K."/>
            <person name="Van Nieuwerburgh F."/>
            <person name="Houf K."/>
        </authorList>
    </citation>
    <scope>NUCLEOTIDE SEQUENCE [LARGE SCALE GENOMIC DNA]</scope>
    <source>
        <strain evidence="10">DU22</strain>
    </source>
</reference>
<name>A0A1C0B696_9BACT</name>
<evidence type="ECO:0000256" key="1">
    <source>
        <dbReference type="ARBA" id="ARBA00004651"/>
    </source>
</evidence>
<evidence type="ECO:0000313" key="8">
    <source>
        <dbReference type="EMBL" id="OCL98813.1"/>
    </source>
</evidence>
<feature type="transmembrane region" description="Helical" evidence="6">
    <location>
        <begin position="7"/>
        <end position="27"/>
    </location>
</feature>
<feature type="transmembrane region" description="Helical" evidence="6">
    <location>
        <begin position="245"/>
        <end position="265"/>
    </location>
</feature>
<keyword evidence="4 6" id="KW-1133">Transmembrane helix</keyword>
<dbReference type="InterPro" id="IPR004513">
    <property type="entry name" value="FtsX"/>
</dbReference>
<dbReference type="Pfam" id="PF02687">
    <property type="entry name" value="FtsX"/>
    <property type="match status" value="1"/>
</dbReference>
<dbReference type="Proteomes" id="UP000308001">
    <property type="component" value="Unassembled WGS sequence"/>
</dbReference>
<comment type="subcellular location">
    <subcellularLocation>
        <location evidence="1">Cell membrane</location>
        <topology evidence="1">Multi-pass membrane protein</topology>
    </subcellularLocation>
</comment>
<dbReference type="GO" id="GO:0005886">
    <property type="term" value="C:plasma membrane"/>
    <property type="evidence" value="ECO:0007669"/>
    <property type="project" value="UniProtKB-SubCell"/>
</dbReference>
<feature type="transmembrane region" description="Helical" evidence="6">
    <location>
        <begin position="201"/>
        <end position="219"/>
    </location>
</feature>
<gene>
    <name evidence="8" type="ORF">AAX29_01323</name>
    <name evidence="9" type="ORF">FE246_07340</name>
</gene>
<evidence type="ECO:0000313" key="10">
    <source>
        <dbReference type="Proteomes" id="UP000093281"/>
    </source>
</evidence>
<evidence type="ECO:0000259" key="7">
    <source>
        <dbReference type="Pfam" id="PF02687"/>
    </source>
</evidence>
<dbReference type="EMBL" id="LCUJ01000004">
    <property type="protein sequence ID" value="OCL98813.1"/>
    <property type="molecule type" value="Genomic_DNA"/>
</dbReference>
<evidence type="ECO:0000256" key="5">
    <source>
        <dbReference type="ARBA" id="ARBA00023136"/>
    </source>
</evidence>
<feature type="domain" description="ABC3 transporter permease C-terminal" evidence="7">
    <location>
        <begin position="152"/>
        <end position="266"/>
    </location>
</feature>
<dbReference type="RefSeq" id="WP_066184869.1">
    <property type="nucleotide sequence ID" value="NZ_LCUJ01000004.1"/>
</dbReference>
<evidence type="ECO:0000313" key="11">
    <source>
        <dbReference type="Proteomes" id="UP000308001"/>
    </source>
</evidence>
<dbReference type="PANTHER" id="PTHR47755">
    <property type="entry name" value="CELL DIVISION PROTEIN FTSX"/>
    <property type="match status" value="1"/>
</dbReference>
<dbReference type="Proteomes" id="UP000093281">
    <property type="component" value="Unassembled WGS sequence"/>
</dbReference>
<dbReference type="STRING" id="544718.AAX25_01843"/>
<dbReference type="EMBL" id="VBUF01000004">
    <property type="protein sequence ID" value="TLS71416.1"/>
    <property type="molecule type" value="Genomic_DNA"/>
</dbReference>
<sequence>MKSLKATFAFFIPLLSMLIAFCIYLLITNIVDNYKSKISKDYSIVVVSKIELKKDDFGKLAGINVSDLKLLSNEKIIENIKSNLSSSSITLLRTKLPYFYQLYLENFPTSTELEKIKKTLLSKNGVKTVEIFYKNHSQVYILLLILSTISFSLFIIITIFAVIILAKQIKLWFHEHRVKISILRLHGASIIYSASSIIKQAFLSSFLAFLVSSIFLIYISNNIEAIFPFELQDIVNIEINLEIEILKIFALAFIISLCTIFGTLLKYKIDND</sequence>
<dbReference type="AlphaFoldDB" id="A0A1C0B696"/>
<keyword evidence="5 6" id="KW-0472">Membrane</keyword>
<accession>A0A1C0B696</accession>
<dbReference type="PATRIC" id="fig|544718.43.peg.1807"/>